<comment type="caution">
    <text evidence="1">The sequence shown here is derived from an EMBL/GenBank/DDBJ whole genome shotgun (WGS) entry which is preliminary data.</text>
</comment>
<proteinExistence type="predicted"/>
<dbReference type="RefSeq" id="WP_094548633.1">
    <property type="nucleotide sequence ID" value="NZ_MQWB01000001.1"/>
</dbReference>
<dbReference type="InParanoid" id="A0A259U056"/>
<evidence type="ECO:0000313" key="2">
    <source>
        <dbReference type="Proteomes" id="UP000216446"/>
    </source>
</evidence>
<dbReference type="OrthoDB" id="678471at2"/>
<dbReference type="EMBL" id="MQWB01000001">
    <property type="protein sequence ID" value="OZC03361.1"/>
    <property type="molecule type" value="Genomic_DNA"/>
</dbReference>
<sequence>MPSPSALALEHRQRLLALQSDLRDSLSALDGASGDAPLQLRATIETAAEALGGLANAFGDFAEGDEDAWEG</sequence>
<name>A0A259U056_9BACT</name>
<gene>
    <name evidence="1" type="ORF">BSZ36_10430</name>
</gene>
<accession>A0A259U056</accession>
<keyword evidence="2" id="KW-1185">Reference proteome</keyword>
<dbReference type="Proteomes" id="UP000216446">
    <property type="component" value="Unassembled WGS sequence"/>
</dbReference>
<organism evidence="1 2">
    <name type="scientific">Rubricoccus marinus</name>
    <dbReference type="NCBI Taxonomy" id="716817"/>
    <lineage>
        <taxon>Bacteria</taxon>
        <taxon>Pseudomonadati</taxon>
        <taxon>Rhodothermota</taxon>
        <taxon>Rhodothermia</taxon>
        <taxon>Rhodothermales</taxon>
        <taxon>Rubricoccaceae</taxon>
        <taxon>Rubricoccus</taxon>
    </lineage>
</organism>
<dbReference type="AlphaFoldDB" id="A0A259U056"/>
<reference evidence="1 2" key="1">
    <citation type="submission" date="2016-11" db="EMBL/GenBank/DDBJ databases">
        <title>Study of marine rhodopsin-containing bacteria.</title>
        <authorList>
            <person name="Yoshizawa S."/>
            <person name="Kumagai Y."/>
            <person name="Kogure K."/>
        </authorList>
    </citation>
    <scope>NUCLEOTIDE SEQUENCE [LARGE SCALE GENOMIC DNA]</scope>
    <source>
        <strain evidence="1 2">SG-29</strain>
    </source>
</reference>
<protein>
    <submittedName>
        <fullName evidence="1">Uncharacterized protein</fullName>
    </submittedName>
</protein>
<evidence type="ECO:0000313" key="1">
    <source>
        <dbReference type="EMBL" id="OZC03361.1"/>
    </source>
</evidence>